<keyword evidence="3" id="KW-1185">Reference proteome</keyword>
<dbReference type="OrthoDB" id="9800797at2"/>
<dbReference type="InterPro" id="IPR000182">
    <property type="entry name" value="GNAT_dom"/>
</dbReference>
<keyword evidence="2" id="KW-0808">Transferase</keyword>
<dbReference type="CDD" id="cd04301">
    <property type="entry name" value="NAT_SF"/>
    <property type="match status" value="1"/>
</dbReference>
<evidence type="ECO:0000313" key="3">
    <source>
        <dbReference type="Proteomes" id="UP000292927"/>
    </source>
</evidence>
<dbReference type="AlphaFoldDB" id="A0A4Q7NZ83"/>
<dbReference type="EMBL" id="SGXF01000007">
    <property type="protein sequence ID" value="RZS92763.1"/>
    <property type="molecule type" value="Genomic_DNA"/>
</dbReference>
<dbReference type="InterPro" id="IPR016181">
    <property type="entry name" value="Acyl_CoA_acyltransferase"/>
</dbReference>
<dbReference type="SUPFAM" id="SSF55729">
    <property type="entry name" value="Acyl-CoA N-acyltransferases (Nat)"/>
    <property type="match status" value="1"/>
</dbReference>
<protein>
    <submittedName>
        <fullName evidence="2">Acetyltransferase (GNAT) family protein</fullName>
    </submittedName>
</protein>
<dbReference type="Proteomes" id="UP000292927">
    <property type="component" value="Unassembled WGS sequence"/>
</dbReference>
<dbReference type="Gene3D" id="3.40.630.30">
    <property type="match status" value="1"/>
</dbReference>
<organism evidence="2 3">
    <name type="scientific">Cuneatibacter caecimuris</name>
    <dbReference type="NCBI Taxonomy" id="1796618"/>
    <lineage>
        <taxon>Bacteria</taxon>
        <taxon>Bacillati</taxon>
        <taxon>Bacillota</taxon>
        <taxon>Clostridia</taxon>
        <taxon>Lachnospirales</taxon>
        <taxon>Lachnospiraceae</taxon>
        <taxon>Cuneatibacter</taxon>
    </lineage>
</organism>
<gene>
    <name evidence="2" type="ORF">EV209_2832</name>
</gene>
<feature type="domain" description="N-acetyltransferase" evidence="1">
    <location>
        <begin position="2"/>
        <end position="150"/>
    </location>
</feature>
<dbReference type="Pfam" id="PF13508">
    <property type="entry name" value="Acetyltransf_7"/>
    <property type="match status" value="1"/>
</dbReference>
<name>A0A4Q7NZ83_9FIRM</name>
<comment type="caution">
    <text evidence="2">The sequence shown here is derived from an EMBL/GenBank/DDBJ whole genome shotgun (WGS) entry which is preliminary data.</text>
</comment>
<reference evidence="2 3" key="1">
    <citation type="submission" date="2019-02" db="EMBL/GenBank/DDBJ databases">
        <title>Genomic Encyclopedia of Type Strains, Phase IV (KMG-IV): sequencing the most valuable type-strain genomes for metagenomic binning, comparative biology and taxonomic classification.</title>
        <authorList>
            <person name="Goeker M."/>
        </authorList>
    </citation>
    <scope>NUCLEOTIDE SEQUENCE [LARGE SCALE GENOMIC DNA]</scope>
    <source>
        <strain evidence="2 3">DSM 29486</strain>
    </source>
</reference>
<sequence>MNVIGLITEENIIWAARIHSASWKESHKEICSEPFLERHTVDSQIQYIQKEISRGKKFYMLTDGEPVGIISVDVNLIENLYVLPEQQRKGYGTSLLRWAVSRCSGIPTLWILSTNTAARCLYEKEGFRLTGKIHPLSETLTELEMAMHTAKRRILL</sequence>
<accession>A0A4Q7NZ83</accession>
<proteinExistence type="predicted"/>
<evidence type="ECO:0000313" key="2">
    <source>
        <dbReference type="EMBL" id="RZS92763.1"/>
    </source>
</evidence>
<evidence type="ECO:0000259" key="1">
    <source>
        <dbReference type="PROSITE" id="PS51186"/>
    </source>
</evidence>
<dbReference type="GO" id="GO:0016747">
    <property type="term" value="F:acyltransferase activity, transferring groups other than amino-acyl groups"/>
    <property type="evidence" value="ECO:0007669"/>
    <property type="project" value="InterPro"/>
</dbReference>
<dbReference type="PROSITE" id="PS51186">
    <property type="entry name" value="GNAT"/>
    <property type="match status" value="1"/>
</dbReference>